<dbReference type="Pfam" id="PF13812">
    <property type="entry name" value="PPR_3"/>
    <property type="match status" value="1"/>
</dbReference>
<feature type="repeat" description="PPR" evidence="3">
    <location>
        <begin position="679"/>
        <end position="713"/>
    </location>
</feature>
<feature type="region of interest" description="Disordered" evidence="4">
    <location>
        <begin position="432"/>
        <end position="458"/>
    </location>
</feature>
<dbReference type="EMBL" id="CAJGYO010000002">
    <property type="protein sequence ID" value="CAD6213131.1"/>
    <property type="molecule type" value="Genomic_DNA"/>
</dbReference>
<accession>A0A811N0J8</accession>
<dbReference type="Pfam" id="PF13041">
    <property type="entry name" value="PPR_2"/>
    <property type="match status" value="1"/>
</dbReference>
<keyword evidence="8" id="KW-1185">Reference proteome</keyword>
<dbReference type="AlphaFoldDB" id="A0A811N0J8"/>
<feature type="compositionally biased region" description="Low complexity" evidence="4">
    <location>
        <begin position="175"/>
        <end position="185"/>
    </location>
</feature>
<proteinExistence type="predicted"/>
<evidence type="ECO:0000259" key="5">
    <source>
        <dbReference type="Pfam" id="PF23399"/>
    </source>
</evidence>
<feature type="repeat" description="PPR" evidence="3">
    <location>
        <begin position="539"/>
        <end position="573"/>
    </location>
</feature>
<feature type="compositionally biased region" description="Low complexity" evidence="4">
    <location>
        <begin position="374"/>
        <end position="384"/>
    </location>
</feature>
<feature type="region of interest" description="Disordered" evidence="4">
    <location>
        <begin position="147"/>
        <end position="198"/>
    </location>
</feature>
<dbReference type="Pfam" id="PF23403">
    <property type="entry name" value="LTI65_LTI78_N"/>
    <property type="match status" value="1"/>
</dbReference>
<keyword evidence="1" id="KW-0677">Repeat</keyword>
<organism evidence="7 8">
    <name type="scientific">Miscanthus lutarioriparius</name>
    <dbReference type="NCBI Taxonomy" id="422564"/>
    <lineage>
        <taxon>Eukaryota</taxon>
        <taxon>Viridiplantae</taxon>
        <taxon>Streptophyta</taxon>
        <taxon>Embryophyta</taxon>
        <taxon>Tracheophyta</taxon>
        <taxon>Spermatophyta</taxon>
        <taxon>Magnoliopsida</taxon>
        <taxon>Liliopsida</taxon>
        <taxon>Poales</taxon>
        <taxon>Poaceae</taxon>
        <taxon>PACMAD clade</taxon>
        <taxon>Panicoideae</taxon>
        <taxon>Andropogonodae</taxon>
        <taxon>Andropogoneae</taxon>
        <taxon>Saccharinae</taxon>
        <taxon>Miscanthus</taxon>
    </lineage>
</organism>
<evidence type="ECO:0000256" key="3">
    <source>
        <dbReference type="PROSITE-ProRule" id="PRU00708"/>
    </source>
</evidence>
<dbReference type="OrthoDB" id="185373at2759"/>
<feature type="domain" description="LTI65/LTI78 PGEED repeat" evidence="5">
    <location>
        <begin position="456"/>
        <end position="486"/>
    </location>
</feature>
<evidence type="ECO:0000256" key="1">
    <source>
        <dbReference type="ARBA" id="ARBA00022737"/>
    </source>
</evidence>
<dbReference type="InterPro" id="IPR056605">
    <property type="entry name" value="LTI65_LTI78_N"/>
</dbReference>
<dbReference type="PANTHER" id="PTHR33836">
    <property type="entry name" value="LOW-TEMPERATURE-INDUCED 65 KDA PROTEIN-RELATED"/>
    <property type="match status" value="1"/>
</dbReference>
<dbReference type="InterPro" id="IPR011990">
    <property type="entry name" value="TPR-like_helical_dom_sf"/>
</dbReference>
<dbReference type="Gene3D" id="1.25.40.10">
    <property type="entry name" value="Tetratricopeptide repeat domain"/>
    <property type="match status" value="2"/>
</dbReference>
<evidence type="ECO:0008006" key="9">
    <source>
        <dbReference type="Google" id="ProtNLM"/>
    </source>
</evidence>
<feature type="repeat" description="PPR" evidence="3">
    <location>
        <begin position="644"/>
        <end position="678"/>
    </location>
</feature>
<reference evidence="7" key="1">
    <citation type="submission" date="2020-10" db="EMBL/GenBank/DDBJ databases">
        <authorList>
            <person name="Han B."/>
            <person name="Lu T."/>
            <person name="Zhao Q."/>
            <person name="Huang X."/>
            <person name="Zhao Y."/>
        </authorList>
    </citation>
    <scope>NUCLEOTIDE SEQUENCE</scope>
</reference>
<dbReference type="NCBIfam" id="TIGR00756">
    <property type="entry name" value="PPR"/>
    <property type="match status" value="2"/>
</dbReference>
<protein>
    <recommendedName>
        <fullName evidence="9">Pentatricopeptide repeat-containing protein</fullName>
    </recommendedName>
</protein>
<evidence type="ECO:0000259" key="6">
    <source>
        <dbReference type="Pfam" id="PF23403"/>
    </source>
</evidence>
<dbReference type="PANTHER" id="PTHR33836:SF1">
    <property type="entry name" value="LOW-TEMPERATURE-INDUCED 65 KDA PROTEIN-RELATED"/>
    <property type="match status" value="1"/>
</dbReference>
<feature type="compositionally biased region" description="Basic and acidic residues" evidence="4">
    <location>
        <begin position="62"/>
        <end position="76"/>
    </location>
</feature>
<dbReference type="Proteomes" id="UP000604825">
    <property type="component" value="Unassembled WGS sequence"/>
</dbReference>
<feature type="region of interest" description="Disordered" evidence="4">
    <location>
        <begin position="268"/>
        <end position="313"/>
    </location>
</feature>
<dbReference type="InterPro" id="IPR057059">
    <property type="entry name" value="LTI65/LTI78_PGEED"/>
</dbReference>
<evidence type="ECO:0000313" key="8">
    <source>
        <dbReference type="Proteomes" id="UP000604825"/>
    </source>
</evidence>
<dbReference type="InterPro" id="IPR037491">
    <property type="entry name" value="LTI78/LTI65"/>
</dbReference>
<dbReference type="GO" id="GO:0009737">
    <property type="term" value="P:response to abscisic acid"/>
    <property type="evidence" value="ECO:0007669"/>
    <property type="project" value="InterPro"/>
</dbReference>
<gene>
    <name evidence="7" type="ORF">NCGR_LOCUS8839</name>
</gene>
<feature type="domain" description="LTI65/LTI78 N-terminal" evidence="6">
    <location>
        <begin position="37"/>
        <end position="130"/>
    </location>
</feature>
<evidence type="ECO:0000256" key="2">
    <source>
        <dbReference type="ARBA" id="ARBA00022946"/>
    </source>
</evidence>
<dbReference type="InterPro" id="IPR002885">
    <property type="entry name" value="PPR_rpt"/>
</dbReference>
<name>A0A811N0J8_9POAL</name>
<evidence type="ECO:0000313" key="7">
    <source>
        <dbReference type="EMBL" id="CAD6213131.1"/>
    </source>
</evidence>
<comment type="caution">
    <text evidence="7">The sequence shown here is derived from an EMBL/GenBank/DDBJ whole genome shotgun (WGS) entry which is preliminary data.</text>
</comment>
<feature type="region of interest" description="Disordered" evidence="4">
    <location>
        <begin position="1"/>
        <end position="107"/>
    </location>
</feature>
<feature type="region of interest" description="Disordered" evidence="4">
    <location>
        <begin position="341"/>
        <end position="391"/>
    </location>
</feature>
<keyword evidence="2" id="KW-0809">Transit peptide</keyword>
<sequence>MDALTRKHVPEDVGLRNTGEVEDEGAGGQAQLHRDEKQHKPVLTKVKERMKKIKNTLAGHGHGHDGEHGGGDERMGDAGTGTGRGSSSSSEEAEEDAVEKGGYMEDVEDKPVVMESDPEVHGAPMYDSARAPAVHDLVAKYDQPARTPAVQEVEGDGAEPRVRPGDIGGPVVEDPAAPRSTTPAAREGEDIGTTPVVQQFETMSLSDDPAHVGAGKKGAKVEADTVGGAAGGASYTDRLKNAAASSTEYGKKLASTMYEKVASVGTAVGVGKRDDEQRTEAVPASNTAGAEEWRDAPEATDTDTTRGAGYTDKIKSAAAGTTGYGKQLASTVYAGVSTAVAPNLRPQESSAKAEGAHSEAMPVSDTGAEEWKDAPAATNATNTASGPEGYTDKIKSAAAGTTEYGKQLASTVYEKVAGVGTAVAGKVQQATQSAGTATPGPGVQQDTATPGAGGQDKGLTVTGYIAEKLRPGDEDRALSEAISGAVKRRKEDVGGTVAQRVPAPGQVITKARDAVTSLTGGNRVSETVQPTTATGYQHGTSMYNLVMKVFAECGEVKAMWRLFEEMTEKGLPVSSRTFHLLICASGKVGLRRRLVERFIKSSTFNYRPFRNAFNAILHTLLTIEQYSLIEWVHEKMILEGYSPDVLTHNVVMRAKYMLGKLDQFHRLLDEMGTNGLTPDLHTYNLLLHVLGKGDKPLAALNLLNYMSDVGCVCQMCSISQI</sequence>
<dbReference type="PROSITE" id="PS51375">
    <property type="entry name" value="PPR"/>
    <property type="match status" value="3"/>
</dbReference>
<dbReference type="GO" id="GO:0006950">
    <property type="term" value="P:response to stress"/>
    <property type="evidence" value="ECO:0007669"/>
    <property type="project" value="TreeGrafter"/>
</dbReference>
<evidence type="ECO:0000256" key="4">
    <source>
        <dbReference type="SAM" id="MobiDB-lite"/>
    </source>
</evidence>
<dbReference type="Pfam" id="PF23399">
    <property type="entry name" value="LTI65_PGEED"/>
    <property type="match status" value="1"/>
</dbReference>
<feature type="compositionally biased region" description="Basic and acidic residues" evidence="4">
    <location>
        <begin position="1"/>
        <end position="14"/>
    </location>
</feature>